<feature type="signal peptide" evidence="2">
    <location>
        <begin position="1"/>
        <end position="32"/>
    </location>
</feature>
<feature type="chain" id="PRO_5038923577" evidence="2">
    <location>
        <begin position="33"/>
        <end position="265"/>
    </location>
</feature>
<dbReference type="AlphaFoldDB" id="A0A1I2YLX5"/>
<reference evidence="4 5" key="1">
    <citation type="submission" date="2016-10" db="EMBL/GenBank/DDBJ databases">
        <authorList>
            <person name="de Groot N.N."/>
        </authorList>
    </citation>
    <scope>NUCLEOTIDE SEQUENCE [LARGE SCALE GENOMIC DNA]</scope>
    <source>
        <strain evidence="4 5">CPCC 202808</strain>
    </source>
</reference>
<keyword evidence="6" id="KW-1185">Reference proteome</keyword>
<proteinExistence type="predicted"/>
<evidence type="ECO:0000313" key="6">
    <source>
        <dbReference type="Proteomes" id="UP000533017"/>
    </source>
</evidence>
<evidence type="ECO:0000256" key="1">
    <source>
        <dbReference type="SAM" id="MobiDB-lite"/>
    </source>
</evidence>
<feature type="compositionally biased region" description="Low complexity" evidence="1">
    <location>
        <begin position="197"/>
        <end position="221"/>
    </location>
</feature>
<dbReference type="Proteomes" id="UP000199052">
    <property type="component" value="Unassembled WGS sequence"/>
</dbReference>
<dbReference type="STRING" id="504797.SAMN05421678_114169"/>
<evidence type="ECO:0000313" key="5">
    <source>
        <dbReference type="Proteomes" id="UP000199052"/>
    </source>
</evidence>
<dbReference type="RefSeq" id="WP_092886588.1">
    <property type="nucleotide sequence ID" value="NZ_FOOI01000014.1"/>
</dbReference>
<name>A0A1I2YLX5_9ACTN</name>
<evidence type="ECO:0000256" key="2">
    <source>
        <dbReference type="SAM" id="SignalP"/>
    </source>
</evidence>
<keyword evidence="2" id="KW-0732">Signal</keyword>
<evidence type="ECO:0000313" key="4">
    <source>
        <dbReference type="EMBL" id="SFH26558.1"/>
    </source>
</evidence>
<sequence>MHDERSTHPDRRTLLKAMGAGALAATAPIAGAVPAAAATATGATPVSRTATGAAGTAPAITPDELAHLPLVGGREFPIGLWWPPPPLQTTLPRYREIKDAGFTYTHSNNYLWADAYIQKYAMSIADQVGLTVVVDDPTVRWMRNDFRISTEGGDFTLTPEQAKTKLKQVLDTYRPRSFWEIRDGGCCRTAAPATAAQGCPATVRTGRTTRSRSTSRPGRPVAAGSTPRQGGRSARGTRATPTSGCCPTPATPHRQHPATWSRCCS</sequence>
<dbReference type="Proteomes" id="UP000533017">
    <property type="component" value="Unassembled WGS sequence"/>
</dbReference>
<dbReference type="EMBL" id="JACBZA010000001">
    <property type="protein sequence ID" value="NYH86897.1"/>
    <property type="molecule type" value="Genomic_DNA"/>
</dbReference>
<accession>A0A1I2YLX5</accession>
<dbReference type="PROSITE" id="PS51318">
    <property type="entry name" value="TAT"/>
    <property type="match status" value="1"/>
</dbReference>
<feature type="region of interest" description="Disordered" evidence="1">
    <location>
        <begin position="197"/>
        <end position="265"/>
    </location>
</feature>
<dbReference type="InterPro" id="IPR006311">
    <property type="entry name" value="TAT_signal"/>
</dbReference>
<evidence type="ECO:0000313" key="3">
    <source>
        <dbReference type="EMBL" id="NYH86897.1"/>
    </source>
</evidence>
<reference evidence="3 6" key="2">
    <citation type="submission" date="2020-07" db="EMBL/GenBank/DDBJ databases">
        <title>Sequencing the genomes of 1000 actinobacteria strains.</title>
        <authorList>
            <person name="Klenk H.-P."/>
        </authorList>
    </citation>
    <scope>NUCLEOTIDE SEQUENCE [LARGE SCALE GENOMIC DNA]</scope>
    <source>
        <strain evidence="3 6">DSM 45117</strain>
    </source>
</reference>
<organism evidence="4 5">
    <name type="scientific">Actinopolymorpha cephalotaxi</name>
    <dbReference type="NCBI Taxonomy" id="504797"/>
    <lineage>
        <taxon>Bacteria</taxon>
        <taxon>Bacillati</taxon>
        <taxon>Actinomycetota</taxon>
        <taxon>Actinomycetes</taxon>
        <taxon>Propionibacteriales</taxon>
        <taxon>Actinopolymorphaceae</taxon>
        <taxon>Actinopolymorpha</taxon>
    </lineage>
</organism>
<dbReference type="EMBL" id="FOOI01000014">
    <property type="protein sequence ID" value="SFH26558.1"/>
    <property type="molecule type" value="Genomic_DNA"/>
</dbReference>
<protein>
    <submittedName>
        <fullName evidence="4">Uncharacterized protein</fullName>
    </submittedName>
</protein>
<gene>
    <name evidence="3" type="ORF">FHR37_005748</name>
    <name evidence="4" type="ORF">SAMN05421678_114169</name>
</gene>